<gene>
    <name evidence="7" type="ORF">H6P81_004366</name>
</gene>
<dbReference type="PANTHER" id="PTHR46285">
    <property type="entry name" value="PROTEINASE INHIBITOR I4, SERPIN (DUF716)-RELATED"/>
    <property type="match status" value="1"/>
</dbReference>
<evidence type="ECO:0000256" key="1">
    <source>
        <dbReference type="ARBA" id="ARBA00004141"/>
    </source>
</evidence>
<evidence type="ECO:0000313" key="7">
    <source>
        <dbReference type="EMBL" id="KAG9459858.1"/>
    </source>
</evidence>
<accession>A0AAV7FHZ7</accession>
<dbReference type="EMBL" id="JAINDJ010000002">
    <property type="protein sequence ID" value="KAG9459858.1"/>
    <property type="molecule type" value="Genomic_DNA"/>
</dbReference>
<keyword evidence="8" id="KW-1185">Reference proteome</keyword>
<evidence type="ECO:0000256" key="2">
    <source>
        <dbReference type="ARBA" id="ARBA00006948"/>
    </source>
</evidence>
<proteinExistence type="inferred from homology"/>
<feature type="transmembrane region" description="Helical" evidence="6">
    <location>
        <begin position="54"/>
        <end position="78"/>
    </location>
</feature>
<dbReference type="Proteomes" id="UP000825729">
    <property type="component" value="Unassembled WGS sequence"/>
</dbReference>
<keyword evidence="4 6" id="KW-1133">Transmembrane helix</keyword>
<keyword evidence="3 6" id="KW-0812">Transmembrane</keyword>
<organism evidence="7 8">
    <name type="scientific">Aristolochia fimbriata</name>
    <name type="common">White veined hardy Dutchman's pipe vine</name>
    <dbReference type="NCBI Taxonomy" id="158543"/>
    <lineage>
        <taxon>Eukaryota</taxon>
        <taxon>Viridiplantae</taxon>
        <taxon>Streptophyta</taxon>
        <taxon>Embryophyta</taxon>
        <taxon>Tracheophyta</taxon>
        <taxon>Spermatophyta</taxon>
        <taxon>Magnoliopsida</taxon>
        <taxon>Magnoliidae</taxon>
        <taxon>Piperales</taxon>
        <taxon>Aristolochiaceae</taxon>
        <taxon>Aristolochia</taxon>
    </lineage>
</organism>
<comment type="subcellular location">
    <subcellularLocation>
        <location evidence="1">Membrane</location>
        <topology evidence="1">Multi-pass membrane protein</topology>
    </subcellularLocation>
</comment>
<feature type="transmembrane region" description="Helical" evidence="6">
    <location>
        <begin position="90"/>
        <end position="108"/>
    </location>
</feature>
<comment type="similarity">
    <text evidence="2">Belongs to the TMEM45 family.</text>
</comment>
<reference evidence="7 8" key="1">
    <citation type="submission" date="2021-07" db="EMBL/GenBank/DDBJ databases">
        <title>The Aristolochia fimbriata genome: insights into angiosperm evolution, floral development and chemical biosynthesis.</title>
        <authorList>
            <person name="Jiao Y."/>
        </authorList>
    </citation>
    <scope>NUCLEOTIDE SEQUENCE [LARGE SCALE GENOMIC DNA]</scope>
    <source>
        <strain evidence="7">IBCAS-2021</strain>
        <tissue evidence="7">Leaf</tissue>
    </source>
</reference>
<comment type="caution">
    <text evidence="7">The sequence shown here is derived from an EMBL/GenBank/DDBJ whole genome shotgun (WGS) entry which is preliminary data.</text>
</comment>
<keyword evidence="5 6" id="KW-0472">Membrane</keyword>
<evidence type="ECO:0000256" key="4">
    <source>
        <dbReference type="ARBA" id="ARBA00022989"/>
    </source>
</evidence>
<feature type="transmembrane region" description="Helical" evidence="6">
    <location>
        <begin position="6"/>
        <end position="23"/>
    </location>
</feature>
<feature type="transmembrane region" description="Helical" evidence="6">
    <location>
        <begin position="148"/>
        <end position="169"/>
    </location>
</feature>
<dbReference type="GO" id="GO:0016020">
    <property type="term" value="C:membrane"/>
    <property type="evidence" value="ECO:0007669"/>
    <property type="project" value="UniProtKB-SubCell"/>
</dbReference>
<feature type="transmembrane region" description="Helical" evidence="6">
    <location>
        <begin position="115"/>
        <end position="136"/>
    </location>
</feature>
<dbReference type="AlphaFoldDB" id="A0AAV7FHZ7"/>
<evidence type="ECO:0000313" key="8">
    <source>
        <dbReference type="Proteomes" id="UP000825729"/>
    </source>
</evidence>
<protein>
    <recommendedName>
        <fullName evidence="9">Transmembrane protein 45B</fullName>
    </recommendedName>
</protein>
<dbReference type="PANTHER" id="PTHR46285:SF13">
    <property type="entry name" value="OS02G0167775 PROTEIN"/>
    <property type="match status" value="1"/>
</dbReference>
<dbReference type="Pfam" id="PF04819">
    <property type="entry name" value="DUF716"/>
    <property type="match status" value="1"/>
</dbReference>
<evidence type="ECO:0000256" key="5">
    <source>
        <dbReference type="ARBA" id="ARBA00023136"/>
    </source>
</evidence>
<dbReference type="InterPro" id="IPR006904">
    <property type="entry name" value="DUF716"/>
</dbReference>
<name>A0AAV7FHZ7_ARIFI</name>
<feature type="transmembrane region" description="Helical" evidence="6">
    <location>
        <begin position="240"/>
        <end position="260"/>
    </location>
</feature>
<evidence type="ECO:0000256" key="3">
    <source>
        <dbReference type="ARBA" id="ARBA00022692"/>
    </source>
</evidence>
<sequence>MGTFMGHIAPGLAFTFLGLWHIFNTIKDYKLEGPSNFKSRVWHQFRSPLCNIKYLELLLIFCFSIFAIVFEIIDYPLFDLSFKLNNFEHATIFLHLAIYSGVTLAAELTGAPDMFSGLVGILATSVFGQELFLLHFHSADHVGPEGHYHWLLQLIVSVSLLSSLAVTSFPENFPLALVRSIAVLLQGCWFLDMALMLWVPRLIVEGCFGRPGNGDDMHGAVVCTTEEASLKMKALANLQFSWIMAAILIFTAFLCLTPAAKRGQGSGCPKYEKLQSSRSMEVNQIFVAADSLKQPNLTPP</sequence>
<evidence type="ECO:0000256" key="6">
    <source>
        <dbReference type="SAM" id="Phobius"/>
    </source>
</evidence>
<feature type="transmembrane region" description="Helical" evidence="6">
    <location>
        <begin position="181"/>
        <end position="199"/>
    </location>
</feature>
<evidence type="ECO:0008006" key="9">
    <source>
        <dbReference type="Google" id="ProtNLM"/>
    </source>
</evidence>